<dbReference type="STRING" id="487184.SAMN05216421_1133"/>
<keyword evidence="6" id="KW-0680">Restriction system</keyword>
<dbReference type="AlphaFoldDB" id="A0A1H1QGW4"/>
<dbReference type="REBASE" id="162861">
    <property type="entry name" value="M.Pxi51270ORF1133P"/>
</dbReference>
<dbReference type="Pfam" id="PF12161">
    <property type="entry name" value="HsdM_N"/>
    <property type="match status" value="1"/>
</dbReference>
<evidence type="ECO:0000256" key="3">
    <source>
        <dbReference type="ARBA" id="ARBA00022603"/>
    </source>
</evidence>
<dbReference type="InterPro" id="IPR004546">
    <property type="entry name" value="Restrct_endonuc_T1M"/>
</dbReference>
<evidence type="ECO:0000259" key="10">
    <source>
        <dbReference type="Pfam" id="PF12161"/>
    </source>
</evidence>
<comment type="similarity">
    <text evidence="1">Belongs to the N(4)/N(6)-methyltransferase family.</text>
</comment>
<dbReference type="SUPFAM" id="SSF53335">
    <property type="entry name" value="S-adenosyl-L-methionine-dependent methyltransferases"/>
    <property type="match status" value="1"/>
</dbReference>
<dbReference type="EMBL" id="LT629736">
    <property type="protein sequence ID" value="SDS22547.1"/>
    <property type="molecule type" value="Genomic_DNA"/>
</dbReference>
<dbReference type="GO" id="GO:0009307">
    <property type="term" value="P:DNA restriction-modification system"/>
    <property type="evidence" value="ECO:0007669"/>
    <property type="project" value="UniProtKB-KW"/>
</dbReference>
<comment type="catalytic activity">
    <reaction evidence="7">
        <text>a 2'-deoxyadenosine in DNA + S-adenosyl-L-methionine = an N(6)-methyl-2'-deoxyadenosine in DNA + S-adenosyl-L-homocysteine + H(+)</text>
        <dbReference type="Rhea" id="RHEA:15197"/>
        <dbReference type="Rhea" id="RHEA-COMP:12418"/>
        <dbReference type="Rhea" id="RHEA-COMP:12419"/>
        <dbReference type="ChEBI" id="CHEBI:15378"/>
        <dbReference type="ChEBI" id="CHEBI:57856"/>
        <dbReference type="ChEBI" id="CHEBI:59789"/>
        <dbReference type="ChEBI" id="CHEBI:90615"/>
        <dbReference type="ChEBI" id="CHEBI:90616"/>
        <dbReference type="EC" id="2.1.1.72"/>
    </reaction>
</comment>
<dbReference type="EC" id="2.1.1.72" evidence="2"/>
<evidence type="ECO:0000256" key="8">
    <source>
        <dbReference type="SAM" id="Coils"/>
    </source>
</evidence>
<evidence type="ECO:0000256" key="7">
    <source>
        <dbReference type="ARBA" id="ARBA00047942"/>
    </source>
</evidence>
<proteinExistence type="inferred from homology"/>
<dbReference type="InterPro" id="IPR003356">
    <property type="entry name" value="DNA_methylase_A-5"/>
</dbReference>
<evidence type="ECO:0000313" key="11">
    <source>
        <dbReference type="EMBL" id="SDS22547.1"/>
    </source>
</evidence>
<keyword evidence="5" id="KW-0949">S-adenosyl-L-methionine</keyword>
<dbReference type="Gene3D" id="1.20.1260.30">
    <property type="match status" value="1"/>
</dbReference>
<gene>
    <name evidence="11" type="ORF">SAMN05216421_1133</name>
</gene>
<evidence type="ECO:0000259" key="9">
    <source>
        <dbReference type="Pfam" id="PF02384"/>
    </source>
</evidence>
<evidence type="ECO:0000256" key="1">
    <source>
        <dbReference type="ARBA" id="ARBA00006594"/>
    </source>
</evidence>
<dbReference type="PRINTS" id="PR00507">
    <property type="entry name" value="N12N6MTFRASE"/>
</dbReference>
<dbReference type="PANTHER" id="PTHR42933">
    <property type="entry name" value="SLR6095 PROTEIN"/>
    <property type="match status" value="1"/>
</dbReference>
<evidence type="ECO:0000256" key="5">
    <source>
        <dbReference type="ARBA" id="ARBA00022691"/>
    </source>
</evidence>
<sequence length="897" mass="101798">MKQEKITLSQLEGFLFKAADILRGKMDASEFKEFIFGMLFIKRLSDEFDRKRAVLRNTTYVHLMGQPAVLEELLNDKTSYGDTFFVPPRARWHESWFDEEGNEVPALKHLKHDIGSMLNKAIAAIEDENDALAGVLKNNIEFNAVKGKTKIPDQKWKDLLDHFNQPQFVLVNDNFEFPDLLGAAYEYLIKYFADSAGKKGGEFYTPAEVVRLLVQLTKPKAGNTVYDPTAGSGGFLIQAHQYVEEQGQDPNDLALYGQDSNGTVWSICNMNMILHNITRFTIEHGDTLEDPQILEKNQPRKFDCVLANPPFSQNYSRATMSFTNRFREFCPETGKKADLMFMQHMIASLKPEGHMATVMPHGVLFRGGKEKLIRELLIEDDYLEAIISLPPGLFYGTGIPACVLVVNKSKPDALRNQVLFINADREYAEGKNQNKLRPEDIEKIDHVFTHKLTIDKYSRLVDKEEIVKRHDYNLNIRRYVDNTPAPEPEDLQAHLIGGIPESEVAAKRSEFDKFGVQPDTLFEPLRPGYLAFRPALDTKPAIKAILESDENLQARVAGHHAALEQWWQVARGDFSQLREGRKLPDVRSELLTTLKHKLQPLGVLDEFKSAGVFVNWWQVIRYDLKTVVSTGWHHTLIPDSYLIAEYFQKEASEIEVLEGNINEAQGALAEAVEAAAEASNYEPEEAEGEEGEGKLTAAVIKKYLKALIDDLADARTDSARKERERYDNLRDGISAVEKRIKEFKDRFKIKQGELQQKLQLKRIGGEEVKAETRTIIAHAKGVIQTLNPEVKDQKKKLIALQRDLAALEMRLARVDGLLAAIGGQLSEADAKRLVLKKLHDNANEELLRYLNAEKRALLGTVVNLWDKYQVSSRQLERARRETLEALNGFLKGLGYLE</sequence>
<dbReference type="GO" id="GO:0003677">
    <property type="term" value="F:DNA binding"/>
    <property type="evidence" value="ECO:0007669"/>
    <property type="project" value="InterPro"/>
</dbReference>
<protein>
    <recommendedName>
        <fullName evidence="2">site-specific DNA-methyltransferase (adenine-specific)</fullName>
        <ecNumber evidence="2">2.1.1.72</ecNumber>
    </recommendedName>
</protein>
<feature type="coiled-coil region" evidence="8">
    <location>
        <begin position="704"/>
        <end position="746"/>
    </location>
</feature>
<evidence type="ECO:0000256" key="2">
    <source>
        <dbReference type="ARBA" id="ARBA00011900"/>
    </source>
</evidence>
<keyword evidence="3" id="KW-0489">Methyltransferase</keyword>
<dbReference type="Pfam" id="PF02384">
    <property type="entry name" value="N6_Mtase"/>
    <property type="match status" value="1"/>
</dbReference>
<keyword evidence="12" id="KW-1185">Reference proteome</keyword>
<feature type="domain" description="N6 adenine-specific DNA methyltransferase N-terminal" evidence="10">
    <location>
        <begin position="11"/>
        <end position="163"/>
    </location>
</feature>
<dbReference type="NCBIfam" id="TIGR00497">
    <property type="entry name" value="hsdM"/>
    <property type="match status" value="1"/>
</dbReference>
<dbReference type="Gene3D" id="3.40.50.150">
    <property type="entry name" value="Vaccinia Virus protein VP39"/>
    <property type="match status" value="1"/>
</dbReference>
<evidence type="ECO:0000256" key="4">
    <source>
        <dbReference type="ARBA" id="ARBA00022679"/>
    </source>
</evidence>
<dbReference type="GO" id="GO:0009007">
    <property type="term" value="F:site-specific DNA-methyltransferase (adenine-specific) activity"/>
    <property type="evidence" value="ECO:0007669"/>
    <property type="project" value="UniProtKB-EC"/>
</dbReference>
<dbReference type="Proteomes" id="UP000243207">
    <property type="component" value="Chromosome I"/>
</dbReference>
<keyword evidence="4" id="KW-0808">Transferase</keyword>
<dbReference type="InterPro" id="IPR022749">
    <property type="entry name" value="D12N6_MeTrfase_N"/>
</dbReference>
<dbReference type="InterPro" id="IPR029063">
    <property type="entry name" value="SAM-dependent_MTases_sf"/>
</dbReference>
<evidence type="ECO:0000313" key="12">
    <source>
        <dbReference type="Proteomes" id="UP000243207"/>
    </source>
</evidence>
<accession>A0A1H1QGW4</accession>
<feature type="domain" description="DNA methylase adenine-specific" evidence="9">
    <location>
        <begin position="179"/>
        <end position="483"/>
    </location>
</feature>
<evidence type="ECO:0000256" key="6">
    <source>
        <dbReference type="ARBA" id="ARBA00022747"/>
    </source>
</evidence>
<reference evidence="12" key="1">
    <citation type="submission" date="2016-10" db="EMBL/GenBank/DDBJ databases">
        <authorList>
            <person name="Varghese N."/>
            <person name="Submissions S."/>
        </authorList>
    </citation>
    <scope>NUCLEOTIDE SEQUENCE [LARGE SCALE GENOMIC DNA]</scope>
    <source>
        <strain evidence="12">NRRL B-51270</strain>
    </source>
</reference>
<dbReference type="OrthoDB" id="9784823at2"/>
<dbReference type="GO" id="GO:0032259">
    <property type="term" value="P:methylation"/>
    <property type="evidence" value="ECO:0007669"/>
    <property type="project" value="UniProtKB-KW"/>
</dbReference>
<dbReference type="InterPro" id="IPR051537">
    <property type="entry name" value="DNA_Adenine_Mtase"/>
</dbReference>
<dbReference type="PANTHER" id="PTHR42933:SF3">
    <property type="entry name" value="TYPE I RESTRICTION ENZYME MJAVIII METHYLASE SUBUNIT"/>
    <property type="match status" value="1"/>
</dbReference>
<dbReference type="InterPro" id="IPR038333">
    <property type="entry name" value="T1MK-like_N_sf"/>
</dbReference>
<organism evidence="11 12">
    <name type="scientific">Halopseudomonas xinjiangensis</name>
    <dbReference type="NCBI Taxonomy" id="487184"/>
    <lineage>
        <taxon>Bacteria</taxon>
        <taxon>Pseudomonadati</taxon>
        <taxon>Pseudomonadota</taxon>
        <taxon>Gammaproteobacteria</taxon>
        <taxon>Pseudomonadales</taxon>
        <taxon>Pseudomonadaceae</taxon>
        <taxon>Halopseudomonas</taxon>
    </lineage>
</organism>
<name>A0A1H1QGW4_9GAMM</name>
<keyword evidence="8" id="KW-0175">Coiled coil</keyword>
<dbReference type="GO" id="GO:0008170">
    <property type="term" value="F:N-methyltransferase activity"/>
    <property type="evidence" value="ECO:0007669"/>
    <property type="project" value="InterPro"/>
</dbReference>